<dbReference type="InterPro" id="IPR002818">
    <property type="entry name" value="DJ-1/PfpI"/>
</dbReference>
<sequence length="238" mass="25055">MTSTLESANSAFFKKILLKGHIYKPLITALISPQRPFALNLLRAYGCESKMSKKALIFLAPGYEELEFIASADVLRRAGIEVSIAGIPDNKPVKSARNIAIVPDISVCDAACAGPFDVMILPGGLGGTKAMADCEEVGKLLKEQESSGRKVAAICAAPTALKAHCIASGKKVTSYPAMAAAMKEGGTYQYLEDDVVVDGNIITSRGPGTAAAFALTIVKELLGSEKACEIAKAMLIKF</sequence>
<keyword evidence="3" id="KW-0558">Oxidation</keyword>
<dbReference type="GO" id="GO:0051896">
    <property type="term" value="P:regulation of phosphatidylinositol 3-kinase/protein kinase B signal transduction"/>
    <property type="evidence" value="ECO:0007669"/>
    <property type="project" value="UniProtKB-ARBA"/>
</dbReference>
<dbReference type="InterPro" id="IPR006287">
    <property type="entry name" value="DJ-1"/>
</dbReference>
<dbReference type="GO" id="GO:0046295">
    <property type="term" value="P:glycolate biosynthetic process"/>
    <property type="evidence" value="ECO:0007669"/>
    <property type="project" value="TreeGrafter"/>
</dbReference>
<name>A0AAW1HWY4_POPJA</name>
<feature type="domain" description="DJ-1/PfpI" evidence="4">
    <location>
        <begin position="53"/>
        <end position="220"/>
    </location>
</feature>
<dbReference type="InterPro" id="IPR029062">
    <property type="entry name" value="Class_I_gatase-like"/>
</dbReference>
<evidence type="ECO:0000256" key="3">
    <source>
        <dbReference type="ARBA" id="ARBA00023097"/>
    </source>
</evidence>
<keyword evidence="2" id="KW-0963">Cytoplasm</keyword>
<dbReference type="EMBL" id="JASPKY010000853">
    <property type="protein sequence ID" value="KAK9681035.1"/>
    <property type="molecule type" value="Genomic_DNA"/>
</dbReference>
<evidence type="ECO:0000256" key="1">
    <source>
        <dbReference type="ARBA" id="ARBA00004496"/>
    </source>
</evidence>
<dbReference type="NCBIfam" id="TIGR01383">
    <property type="entry name" value="not_thiJ"/>
    <property type="match status" value="1"/>
</dbReference>
<dbReference type="AlphaFoldDB" id="A0AAW1HWY4"/>
<keyword evidence="6" id="KW-1185">Reference proteome</keyword>
<proteinExistence type="predicted"/>
<comment type="caution">
    <text evidence="5">The sequence shown here is derived from an EMBL/GenBank/DDBJ whole genome shotgun (WGS) entry which is preliminary data.</text>
</comment>
<dbReference type="Proteomes" id="UP001458880">
    <property type="component" value="Unassembled WGS sequence"/>
</dbReference>
<protein>
    <submittedName>
        <fullName evidence="5">DJ-1/PfpI family</fullName>
    </submittedName>
</protein>
<evidence type="ECO:0000259" key="4">
    <source>
        <dbReference type="Pfam" id="PF01965"/>
    </source>
</evidence>
<dbReference type="CDD" id="cd03135">
    <property type="entry name" value="GATase1_DJ-1"/>
    <property type="match status" value="1"/>
</dbReference>
<evidence type="ECO:0000313" key="6">
    <source>
        <dbReference type="Proteomes" id="UP001458880"/>
    </source>
</evidence>
<dbReference type="InterPro" id="IPR050325">
    <property type="entry name" value="Prot/Nucl_acid_deglycase"/>
</dbReference>
<reference evidence="5 6" key="1">
    <citation type="journal article" date="2024" name="BMC Genomics">
        <title>De novo assembly and annotation of Popillia japonica's genome with initial clues to its potential as an invasive pest.</title>
        <authorList>
            <person name="Cucini C."/>
            <person name="Boschi S."/>
            <person name="Funari R."/>
            <person name="Cardaioli E."/>
            <person name="Iannotti N."/>
            <person name="Marturano G."/>
            <person name="Paoli F."/>
            <person name="Bruttini M."/>
            <person name="Carapelli A."/>
            <person name="Frati F."/>
            <person name="Nardi F."/>
        </authorList>
    </citation>
    <scope>NUCLEOTIDE SEQUENCE [LARGE SCALE GENOMIC DNA]</scope>
    <source>
        <strain evidence="5">DMR45628</strain>
    </source>
</reference>
<dbReference type="FunFam" id="3.40.50.880:FF:000022">
    <property type="entry name" value="protein deglycase DJ-1"/>
    <property type="match status" value="1"/>
</dbReference>
<dbReference type="GO" id="GO:0005634">
    <property type="term" value="C:nucleus"/>
    <property type="evidence" value="ECO:0007669"/>
    <property type="project" value="TreeGrafter"/>
</dbReference>
<organism evidence="5 6">
    <name type="scientific">Popillia japonica</name>
    <name type="common">Japanese beetle</name>
    <dbReference type="NCBI Taxonomy" id="7064"/>
    <lineage>
        <taxon>Eukaryota</taxon>
        <taxon>Metazoa</taxon>
        <taxon>Ecdysozoa</taxon>
        <taxon>Arthropoda</taxon>
        <taxon>Hexapoda</taxon>
        <taxon>Insecta</taxon>
        <taxon>Pterygota</taxon>
        <taxon>Neoptera</taxon>
        <taxon>Endopterygota</taxon>
        <taxon>Coleoptera</taxon>
        <taxon>Polyphaga</taxon>
        <taxon>Scarabaeiformia</taxon>
        <taxon>Scarabaeidae</taxon>
        <taxon>Rutelinae</taxon>
        <taxon>Popillia</taxon>
    </lineage>
</organism>
<comment type="subcellular location">
    <subcellularLocation>
        <location evidence="1">Cytoplasm</location>
    </subcellularLocation>
</comment>
<dbReference type="SUPFAM" id="SSF52317">
    <property type="entry name" value="Class I glutamine amidotransferase-like"/>
    <property type="match status" value="1"/>
</dbReference>
<dbReference type="PANTHER" id="PTHR48094:SF12">
    <property type="entry name" value="PARKINSON DISEASE PROTEIN 7 HOMOLOG"/>
    <property type="match status" value="1"/>
</dbReference>
<dbReference type="Pfam" id="PF01965">
    <property type="entry name" value="DJ-1_PfpI"/>
    <property type="match status" value="1"/>
</dbReference>
<dbReference type="Gene3D" id="3.40.50.880">
    <property type="match status" value="1"/>
</dbReference>
<dbReference type="PANTHER" id="PTHR48094">
    <property type="entry name" value="PROTEIN/NUCLEIC ACID DEGLYCASE DJ-1-RELATED"/>
    <property type="match status" value="1"/>
</dbReference>
<dbReference type="GO" id="GO:0006979">
    <property type="term" value="P:response to oxidative stress"/>
    <property type="evidence" value="ECO:0007669"/>
    <property type="project" value="UniProtKB-ARBA"/>
</dbReference>
<dbReference type="GO" id="GO:1903189">
    <property type="term" value="P:glyoxal metabolic process"/>
    <property type="evidence" value="ECO:0007669"/>
    <property type="project" value="TreeGrafter"/>
</dbReference>
<dbReference type="GO" id="GO:0005739">
    <property type="term" value="C:mitochondrion"/>
    <property type="evidence" value="ECO:0007669"/>
    <property type="project" value="TreeGrafter"/>
</dbReference>
<evidence type="ECO:0000256" key="2">
    <source>
        <dbReference type="ARBA" id="ARBA00022490"/>
    </source>
</evidence>
<gene>
    <name evidence="5" type="ORF">QE152_g38634</name>
</gene>
<accession>A0AAW1HWY4</accession>
<evidence type="ECO:0000313" key="5">
    <source>
        <dbReference type="EMBL" id="KAK9681035.1"/>
    </source>
</evidence>